<gene>
    <name evidence="1" type="ORF">ElyMa_004819500</name>
</gene>
<dbReference type="Proteomes" id="UP000762676">
    <property type="component" value="Unassembled WGS sequence"/>
</dbReference>
<protein>
    <submittedName>
        <fullName evidence="1">Pao retrotransposon peptidase domain-containing protein</fullName>
    </submittedName>
</protein>
<dbReference type="EMBL" id="BMAT01009641">
    <property type="protein sequence ID" value="GFS10838.1"/>
    <property type="molecule type" value="Genomic_DNA"/>
</dbReference>
<organism evidence="1 2">
    <name type="scientific">Elysia marginata</name>
    <dbReference type="NCBI Taxonomy" id="1093978"/>
    <lineage>
        <taxon>Eukaryota</taxon>
        <taxon>Metazoa</taxon>
        <taxon>Spiralia</taxon>
        <taxon>Lophotrochozoa</taxon>
        <taxon>Mollusca</taxon>
        <taxon>Gastropoda</taxon>
        <taxon>Heterobranchia</taxon>
        <taxon>Euthyneura</taxon>
        <taxon>Panpulmonata</taxon>
        <taxon>Sacoglossa</taxon>
        <taxon>Placobranchoidea</taxon>
        <taxon>Plakobranchidae</taxon>
        <taxon>Elysia</taxon>
    </lineage>
</organism>
<proteinExistence type="predicted"/>
<dbReference type="Pfam" id="PF05380">
    <property type="entry name" value="Peptidase_A17"/>
    <property type="match status" value="1"/>
</dbReference>
<dbReference type="AlphaFoldDB" id="A0AAV4IN45"/>
<evidence type="ECO:0000313" key="1">
    <source>
        <dbReference type="EMBL" id="GFS10838.1"/>
    </source>
</evidence>
<sequence length="132" mass="15640">MAKSRVTPLRPVTIPRLELQAAVLSVKVAEYLQEELNFEEIQHFFWTDSQIVLAHLHNQTKRFHVYVANRVQRILQFSRANHWRYVKSEENAADDASRGLRLNNGPSRWFQGPDFCYNHESQPLKFQMTMLR</sequence>
<evidence type="ECO:0000313" key="2">
    <source>
        <dbReference type="Proteomes" id="UP000762676"/>
    </source>
</evidence>
<dbReference type="PANTHER" id="PTHR47331">
    <property type="entry name" value="PHD-TYPE DOMAIN-CONTAINING PROTEIN"/>
    <property type="match status" value="1"/>
</dbReference>
<name>A0AAV4IN45_9GAST</name>
<comment type="caution">
    <text evidence="1">The sequence shown here is derived from an EMBL/GenBank/DDBJ whole genome shotgun (WGS) entry which is preliminary data.</text>
</comment>
<keyword evidence="2" id="KW-1185">Reference proteome</keyword>
<dbReference type="InterPro" id="IPR008042">
    <property type="entry name" value="Retrotrans_Pao"/>
</dbReference>
<dbReference type="PANTHER" id="PTHR47331:SF5">
    <property type="entry name" value="RIBONUCLEASE H"/>
    <property type="match status" value="1"/>
</dbReference>
<accession>A0AAV4IN45</accession>
<reference evidence="1 2" key="1">
    <citation type="journal article" date="2021" name="Elife">
        <title>Chloroplast acquisition without the gene transfer in kleptoplastic sea slugs, Plakobranchus ocellatus.</title>
        <authorList>
            <person name="Maeda T."/>
            <person name="Takahashi S."/>
            <person name="Yoshida T."/>
            <person name="Shimamura S."/>
            <person name="Takaki Y."/>
            <person name="Nagai Y."/>
            <person name="Toyoda A."/>
            <person name="Suzuki Y."/>
            <person name="Arimoto A."/>
            <person name="Ishii H."/>
            <person name="Satoh N."/>
            <person name="Nishiyama T."/>
            <person name="Hasebe M."/>
            <person name="Maruyama T."/>
            <person name="Minagawa J."/>
            <person name="Obokata J."/>
            <person name="Shigenobu S."/>
        </authorList>
    </citation>
    <scope>NUCLEOTIDE SEQUENCE [LARGE SCALE GENOMIC DNA]</scope>
</reference>